<feature type="transmembrane region" description="Helical" evidence="1">
    <location>
        <begin position="179"/>
        <end position="200"/>
    </location>
</feature>
<feature type="transmembrane region" description="Helical" evidence="1">
    <location>
        <begin position="318"/>
        <end position="338"/>
    </location>
</feature>
<dbReference type="GO" id="GO:0015128">
    <property type="term" value="F:gluconate transmembrane transporter activity"/>
    <property type="evidence" value="ECO:0007669"/>
    <property type="project" value="InterPro"/>
</dbReference>
<feature type="transmembrane region" description="Helical" evidence="1">
    <location>
        <begin position="38"/>
        <end position="61"/>
    </location>
</feature>
<feature type="transmembrane region" description="Helical" evidence="1">
    <location>
        <begin position="274"/>
        <end position="298"/>
    </location>
</feature>
<gene>
    <name evidence="2" type="primary">gntP</name>
    <name evidence="2" type="ORF">NCTC949_00751</name>
</gene>
<dbReference type="GO" id="GO:0005886">
    <property type="term" value="C:plasma membrane"/>
    <property type="evidence" value="ECO:0007669"/>
    <property type="project" value="TreeGrafter"/>
</dbReference>
<dbReference type="PIRSF" id="PIRSF002746">
    <property type="entry name" value="Gluconate_transporter"/>
    <property type="match status" value="1"/>
</dbReference>
<evidence type="ECO:0000256" key="1">
    <source>
        <dbReference type="SAM" id="Phobius"/>
    </source>
</evidence>
<feature type="transmembrane region" description="Helical" evidence="1">
    <location>
        <begin position="401"/>
        <end position="426"/>
    </location>
</feature>
<keyword evidence="1" id="KW-1133">Transmembrane helix</keyword>
<name>A0AB38VRI7_9CORY</name>
<keyword evidence="1" id="KW-0472">Membrane</keyword>
<evidence type="ECO:0000313" key="3">
    <source>
        <dbReference type="Proteomes" id="UP000271380"/>
    </source>
</evidence>
<organism evidence="2 3">
    <name type="scientific">Corynebacterium kutscheri</name>
    <dbReference type="NCBI Taxonomy" id="35755"/>
    <lineage>
        <taxon>Bacteria</taxon>
        <taxon>Bacillati</taxon>
        <taxon>Actinomycetota</taxon>
        <taxon>Actinomycetes</taxon>
        <taxon>Mycobacteriales</taxon>
        <taxon>Corynebacteriaceae</taxon>
        <taxon>Corynebacterium</taxon>
    </lineage>
</organism>
<accession>A0AB38VRI7</accession>
<feature type="transmembrane region" description="Helical" evidence="1">
    <location>
        <begin position="446"/>
        <end position="465"/>
    </location>
</feature>
<reference evidence="2 3" key="1">
    <citation type="submission" date="2018-12" db="EMBL/GenBank/DDBJ databases">
        <authorList>
            <consortium name="Pathogen Informatics"/>
        </authorList>
    </citation>
    <scope>NUCLEOTIDE SEQUENCE [LARGE SCALE GENOMIC DNA]</scope>
    <source>
        <strain evidence="2 3">NCTC949</strain>
    </source>
</reference>
<dbReference type="Pfam" id="PF02447">
    <property type="entry name" value="GntP_permease"/>
    <property type="match status" value="1"/>
</dbReference>
<sequence>MDMSTWEPTLGAAPLLAIAAAAVAVILLLIIYFKVHAFVTLIVVSVLTALAAGIPLSGVVATLTSGFGSTLASVALLVGLGAMIGRLVEQSGGAKTLADALVNRFGEDKAPFALGVASLLMGFPIFFDAGLIVMLPVIFAVARRLNGPVLTYGIPAAGAFSVMHIYLPPHPGPVAASGFFHADIGLVLLFGLIVAIPTWYVSGYRLGLYLGGKYNFKVSDMLNGPQLNEDELPKNPASPAQVIAILLLPLVLIFGNTGLTTLAANETIAKDSSWYSFFVFLGQTPIALLITLLVAIIVLGIRRGVDRSVIEKTLESSLAPICSVILITGAGGMFGGVLRTSGIGDALAAAMDGLGIPVIFACYLIAVVLRLAQGSATVALTTAAALMVPAVEAGGYSEMQLALIVLATAAGSVFGSHVNDSGFWLVGRLMDMDVPTTLRTWTVNQVLVSAVGFAIVLALYGVTFAL</sequence>
<feature type="transmembrane region" description="Helical" evidence="1">
    <location>
        <begin position="12"/>
        <end position="31"/>
    </location>
</feature>
<proteinExistence type="predicted"/>
<keyword evidence="1" id="KW-0812">Transmembrane</keyword>
<evidence type="ECO:0000313" key="2">
    <source>
        <dbReference type="EMBL" id="VEH05709.1"/>
    </source>
</evidence>
<feature type="transmembrane region" description="Helical" evidence="1">
    <location>
        <begin position="110"/>
        <end position="143"/>
    </location>
</feature>
<dbReference type="NCBIfam" id="TIGR00791">
    <property type="entry name" value="gntP"/>
    <property type="match status" value="1"/>
</dbReference>
<protein>
    <submittedName>
        <fullName evidence="2">Gluconate permease</fullName>
    </submittedName>
</protein>
<feature type="transmembrane region" description="Helical" evidence="1">
    <location>
        <begin position="242"/>
        <end position="262"/>
    </location>
</feature>
<dbReference type="AlphaFoldDB" id="A0AB38VRI7"/>
<feature type="transmembrane region" description="Helical" evidence="1">
    <location>
        <begin position="350"/>
        <end position="369"/>
    </location>
</feature>
<feature type="transmembrane region" description="Helical" evidence="1">
    <location>
        <begin position="149"/>
        <end position="167"/>
    </location>
</feature>
<dbReference type="PANTHER" id="PTHR30354:SF25">
    <property type="entry name" value="INNER MEMBRANE PERMEASE YGBN"/>
    <property type="match status" value="1"/>
</dbReference>
<dbReference type="InterPro" id="IPR003474">
    <property type="entry name" value="Glcn_transporter"/>
</dbReference>
<dbReference type="PANTHER" id="PTHR30354">
    <property type="entry name" value="GNT FAMILY GLUCONATE TRANSPORTER"/>
    <property type="match status" value="1"/>
</dbReference>
<dbReference type="EMBL" id="LR134377">
    <property type="protein sequence ID" value="VEH05709.1"/>
    <property type="molecule type" value="Genomic_DNA"/>
</dbReference>
<feature type="transmembrane region" description="Helical" evidence="1">
    <location>
        <begin position="375"/>
        <end position="394"/>
    </location>
</feature>
<dbReference type="Proteomes" id="UP000271380">
    <property type="component" value="Chromosome"/>
</dbReference>